<dbReference type="ExpressionAtlas" id="O82308">
    <property type="expression patterns" value="baseline and differential"/>
</dbReference>
<evidence type="ECO:0000313" key="12">
    <source>
        <dbReference type="Proteomes" id="UP000006548"/>
    </source>
</evidence>
<dbReference type="eggNOG" id="ENOG502S0J2">
    <property type="taxonomic scope" value="Eukaryota"/>
</dbReference>
<dbReference type="STRING" id="3702.O82308"/>
<keyword evidence="5 8" id="KW-0472">Membrane</keyword>
<dbReference type="OrthoDB" id="690239at2759"/>
<reference evidence="10" key="3">
    <citation type="submission" date="2002-02" db="EMBL/GenBank/DDBJ databases">
        <authorList>
            <person name="Town C.D."/>
            <person name="Kaul S."/>
        </authorList>
    </citation>
    <scope>NUCLEOTIDE SEQUENCE</scope>
</reference>
<dbReference type="GO" id="GO:0019915">
    <property type="term" value="P:lipid storage"/>
    <property type="evidence" value="ECO:0000318"/>
    <property type="project" value="GO_Central"/>
</dbReference>
<evidence type="ECO:0000256" key="4">
    <source>
        <dbReference type="ARBA" id="ARBA00022989"/>
    </source>
</evidence>
<evidence type="ECO:0000256" key="3">
    <source>
        <dbReference type="ARBA" id="ARBA00022692"/>
    </source>
</evidence>
<comment type="similarity">
    <text evidence="1 6">Belongs to the oleosin family.</text>
</comment>
<evidence type="ECO:0000256" key="6">
    <source>
        <dbReference type="RuleBase" id="RU000540"/>
    </source>
</evidence>
<dbReference type="AlphaFoldDB" id="O82308"/>
<keyword evidence="2 6" id="KW-0551">Lipid droplet</keyword>
<keyword evidence="3 8" id="KW-0812">Transmembrane</keyword>
<dbReference type="PIR" id="A84654">
    <property type="entry name" value="A84654"/>
</dbReference>
<evidence type="ECO:0000256" key="2">
    <source>
        <dbReference type="ARBA" id="ARBA00022677"/>
    </source>
</evidence>
<dbReference type="FunCoup" id="O82308">
    <property type="interactions" value="3"/>
</dbReference>
<dbReference type="ProteomicsDB" id="179625"/>
<evidence type="ECO:0000313" key="10">
    <source>
        <dbReference type="EMBL" id="AAC42242.1"/>
    </source>
</evidence>
<dbReference type="GO" id="GO:0009791">
    <property type="term" value="P:post-embryonic development"/>
    <property type="evidence" value="ECO:0007669"/>
    <property type="project" value="UniProtKB-ARBA"/>
</dbReference>
<evidence type="ECO:0007829" key="14">
    <source>
        <dbReference type="ProteomicsDB" id="O82308"/>
    </source>
</evidence>
<accession>O82308</accession>
<evidence type="ECO:0000256" key="8">
    <source>
        <dbReference type="SAM" id="Phobius"/>
    </source>
</evidence>
<dbReference type="KEGG" id="ath:AT2G25890"/>
<feature type="transmembrane region" description="Helical" evidence="8">
    <location>
        <begin position="94"/>
        <end position="127"/>
    </location>
</feature>
<dbReference type="TAIR" id="AT2G25890"/>
<keyword evidence="4 8" id="KW-1133">Transmembrane helix</keyword>
<reference evidence="11" key="4">
    <citation type="submission" date="2011-02" db="EMBL/GenBank/DDBJ databases">
        <authorList>
            <consortium name="TAIR"/>
            <person name="Swarbreck D."/>
            <person name="Lamesch P."/>
            <person name="Wilks C."/>
            <person name="Huala E."/>
        </authorList>
    </citation>
    <scope>NUCLEOTIDE SEQUENCE</scope>
</reference>
<evidence type="ECO:0000256" key="7">
    <source>
        <dbReference type="SAM" id="MobiDB-lite"/>
    </source>
</evidence>
<evidence type="ECO:0007829" key="13">
    <source>
        <dbReference type="PeptideAtlas" id="O82308"/>
    </source>
</evidence>
<dbReference type="InterPro" id="IPR000136">
    <property type="entry name" value="Oleosin"/>
</dbReference>
<name>O82308_ARATH</name>
<reference evidence="11" key="5">
    <citation type="submission" date="2016-05" db="EMBL/GenBank/DDBJ databases">
        <authorList>
            <person name="Krishnakumar V."/>
            <person name="Cheng C.-Y."/>
            <person name="Chan A.P."/>
            <person name="Schobel S."/>
            <person name="Kim M."/>
            <person name="Ferlanti E.S."/>
            <person name="Belyaeva I."/>
            <person name="Rosen B.D."/>
            <person name="Micklem G."/>
            <person name="Miller J.R."/>
            <person name="Vaughn M."/>
            <person name="Town C.D."/>
        </authorList>
    </citation>
    <scope>NUCLEOTIDE SEQUENCE</scope>
</reference>
<dbReference type="GO" id="GO:0048608">
    <property type="term" value="P:reproductive structure development"/>
    <property type="evidence" value="ECO:0007669"/>
    <property type="project" value="UniProtKB-ARBA"/>
</dbReference>
<reference evidence="12" key="6">
    <citation type="journal article" date="2017" name="Plant J.">
        <title>Araport11: a complete reannotation of the Arabidopsis thaliana reference genome.</title>
        <authorList>
            <person name="Cheng C.Y."/>
            <person name="Krishnakumar V."/>
            <person name="Chan A.P."/>
            <person name="Thibaud-Nissen F."/>
            <person name="Schobel S."/>
            <person name="Town C.D."/>
        </authorList>
    </citation>
    <scope>GENOME REANNOTATION</scope>
    <source>
        <strain evidence="12">cv. Columbia</strain>
    </source>
</reference>
<dbReference type="EMBL" id="CP002685">
    <property type="protein sequence ID" value="ANM61827.1"/>
    <property type="molecule type" value="Genomic_DNA"/>
</dbReference>
<evidence type="ECO:0000313" key="11">
    <source>
        <dbReference type="EMBL" id="ANM61827.1"/>
    </source>
</evidence>
<dbReference type="GeneID" id="817130"/>
<evidence type="ECO:0000256" key="1">
    <source>
        <dbReference type="ARBA" id="ARBA00010858"/>
    </source>
</evidence>
<dbReference type="EMBL" id="AC005395">
    <property type="protein sequence ID" value="AAC42242.1"/>
    <property type="molecule type" value="Genomic_DNA"/>
</dbReference>
<reference evidence="10" key="2">
    <citation type="submission" date="2000-03" db="EMBL/GenBank/DDBJ databases">
        <authorList>
            <person name="Rounsley S.D."/>
            <person name="Lin X."/>
            <person name="Kaul S."/>
            <person name="Shea T.P."/>
            <person name="Fujii C.Y."/>
            <person name="Mason T.M."/>
            <person name="Shen M."/>
            <person name="Ronning C.M."/>
            <person name="Fraser C.M."/>
            <person name="Somerville C.R."/>
            <person name="Venter J.C."/>
        </authorList>
    </citation>
    <scope>NUCLEOTIDE SEQUENCE</scope>
</reference>
<dbReference type="GO" id="GO:0012511">
    <property type="term" value="C:monolayer-surrounded lipid storage body"/>
    <property type="evidence" value="ECO:0007669"/>
    <property type="project" value="InterPro"/>
</dbReference>
<reference evidence="11 12" key="1">
    <citation type="journal article" date="1999" name="Nature">
        <title>Sequence and analysis of chromosome 2 of the plant Arabidopsis thaliana.</title>
        <authorList>
            <person name="Lin X."/>
            <person name="Kaul S."/>
            <person name="Rounsley S."/>
            <person name="Shea T.P."/>
            <person name="Benito M.I."/>
            <person name="Town C.D."/>
            <person name="Fujii C.Y."/>
            <person name="Mason T."/>
            <person name="Bowman C.L."/>
            <person name="Barnstead M."/>
            <person name="Feldblyum T.V."/>
            <person name="Buell C.R."/>
            <person name="Ketchum K.A."/>
            <person name="Lee J."/>
            <person name="Ronning C.M."/>
            <person name="Koo H.L."/>
            <person name="Moffat K.S."/>
            <person name="Cronin L.A."/>
            <person name="Shen M."/>
            <person name="Pai G."/>
            <person name="Van Aken S."/>
            <person name="Umayam L."/>
            <person name="Tallon L.J."/>
            <person name="Gill J.E."/>
            <person name="Adams M.D."/>
            <person name="Carrera A.J."/>
            <person name="Creasy T.H."/>
            <person name="Goodman H.M."/>
            <person name="Somerville C.R."/>
            <person name="Copenhaver G.P."/>
            <person name="Preuss D."/>
            <person name="Nierman W.C."/>
            <person name="White O."/>
            <person name="Eisen J.A."/>
            <person name="Salzberg S.L."/>
            <person name="Fraser C.M."/>
            <person name="Venter J.C."/>
        </authorList>
    </citation>
    <scope>NUCLEOTIDE SEQUENCE [LARGE SCALE GENOMIC DNA]</scope>
    <source>
        <strain evidence="12">cv. Columbia</strain>
    </source>
</reference>
<organism evidence="10">
    <name type="scientific">Arabidopsis thaliana</name>
    <name type="common">Mouse-ear cress</name>
    <dbReference type="NCBI Taxonomy" id="3702"/>
    <lineage>
        <taxon>Eukaryota</taxon>
        <taxon>Viridiplantae</taxon>
        <taxon>Streptophyta</taxon>
        <taxon>Embryophyta</taxon>
        <taxon>Tracheophyta</taxon>
        <taxon>Spermatophyta</taxon>
        <taxon>Magnoliopsida</taxon>
        <taxon>eudicotyledons</taxon>
        <taxon>Gunneridae</taxon>
        <taxon>Pentapetalae</taxon>
        <taxon>rosids</taxon>
        <taxon>malvids</taxon>
        <taxon>Brassicales</taxon>
        <taxon>Brassicaceae</taxon>
        <taxon>Camelineae</taxon>
        <taxon>Arabidopsis</taxon>
    </lineage>
</organism>
<keyword evidence="13 14" id="KW-1267">Proteomics identification</keyword>
<evidence type="ECO:0000313" key="9">
    <source>
        <dbReference type="Araport" id="AT2G25890"/>
    </source>
</evidence>
<dbReference type="PANTHER" id="PTHR33203:SF24">
    <property type="entry name" value="OLEOSIN"/>
    <property type="match status" value="1"/>
</dbReference>
<gene>
    <name evidence="9 10" type="ordered locus">At2g25890</name>
    <name evidence="11" type="ORF">F17H15.8</name>
    <name evidence="11" type="ORF">F17H15_8</name>
</gene>
<comment type="subcellular location">
    <subcellularLocation>
        <location evidence="6">Lipid droplet</location>
    </subcellularLocation>
    <subcellularLocation>
        <location evidence="6">Membrane</location>
        <topology evidence="6">Multi-pass membrane protein</topology>
    </subcellularLocation>
</comment>
<feature type="transmembrane region" description="Helical" evidence="8">
    <location>
        <begin position="56"/>
        <end position="82"/>
    </location>
</feature>
<dbReference type="Araport" id="AT2G25890"/>
<dbReference type="PANTHER" id="PTHR33203">
    <property type="entry name" value="OLEOSIN"/>
    <property type="match status" value="1"/>
</dbReference>
<dbReference type="Proteomes" id="UP000006548">
    <property type="component" value="Chromosome 2"/>
</dbReference>
<proteinExistence type="evidence at protein level"/>
<protein>
    <recommendedName>
        <fullName evidence="6">Oleosin</fullName>
    </recommendedName>
</protein>
<keyword evidence="12" id="KW-1185">Reference proteome</keyword>
<feature type="region of interest" description="Disordered" evidence="7">
    <location>
        <begin position="22"/>
        <end position="44"/>
    </location>
</feature>
<dbReference type="GO" id="GO:0016020">
    <property type="term" value="C:membrane"/>
    <property type="evidence" value="ECO:0007669"/>
    <property type="project" value="UniProtKB-SubCell"/>
</dbReference>
<dbReference type="IntAct" id="O82308">
    <property type="interactions" value="38"/>
</dbReference>
<sequence length="174" mass="19215">MVSLLKLQKQHRTLNPYSLRKRKKEMADHQQHQQQQQPIMRSLHESSPSTRQIVRFVTAATIGLSLLVLSGLTLTGTVIGLIVATPLMVLFSPVLVPAVITIGLLTMGFLFSGGCGVAAATALTWIYKYVTGKHPMGADKVDYARMRIAEKAKELGHYTHSQPQQTHQTTTTTH</sequence>
<dbReference type="PROSITE" id="PS00811">
    <property type="entry name" value="OLEOSINS"/>
    <property type="match status" value="1"/>
</dbReference>
<evidence type="ECO:0000256" key="5">
    <source>
        <dbReference type="ARBA" id="ARBA00023136"/>
    </source>
</evidence>
<dbReference type="Pfam" id="PF01277">
    <property type="entry name" value="Oleosin"/>
    <property type="match status" value="1"/>
</dbReference>